<feature type="transmembrane region" description="Helical" evidence="2">
    <location>
        <begin position="184"/>
        <end position="209"/>
    </location>
</feature>
<keyword evidence="2" id="KW-1133">Transmembrane helix</keyword>
<dbReference type="KEGG" id="sxi:SXIM_18010"/>
<feature type="transmembrane region" description="Helical" evidence="2">
    <location>
        <begin position="359"/>
        <end position="387"/>
    </location>
</feature>
<feature type="transmembrane region" description="Helical" evidence="2">
    <location>
        <begin position="229"/>
        <end position="254"/>
    </location>
</feature>
<keyword evidence="2" id="KW-0472">Membrane</keyword>
<evidence type="ECO:0000313" key="4">
    <source>
        <dbReference type="Proteomes" id="UP000034034"/>
    </source>
</evidence>
<feature type="compositionally biased region" description="Low complexity" evidence="1">
    <location>
        <begin position="55"/>
        <end position="65"/>
    </location>
</feature>
<feature type="transmembrane region" description="Helical" evidence="2">
    <location>
        <begin position="260"/>
        <end position="286"/>
    </location>
</feature>
<dbReference type="Pfam" id="PF24400">
    <property type="entry name" value="DUF7544"/>
    <property type="match status" value="1"/>
</dbReference>
<gene>
    <name evidence="3" type="ORF">SXIM_18010</name>
</gene>
<reference evidence="3" key="1">
    <citation type="submission" date="2019-08" db="EMBL/GenBank/DDBJ databases">
        <title>Complete genome sequence of a mangrove-derived Streptomyces xiamenensis.</title>
        <authorList>
            <person name="Xu J."/>
        </authorList>
    </citation>
    <scope>NUCLEOTIDE SEQUENCE</scope>
    <source>
        <strain evidence="3">318</strain>
    </source>
</reference>
<keyword evidence="4" id="KW-1185">Reference proteome</keyword>
<feature type="transmembrane region" description="Helical" evidence="2">
    <location>
        <begin position="307"/>
        <end position="328"/>
    </location>
</feature>
<accession>A0A0F7FT06</accession>
<dbReference type="RefSeq" id="WP_046723551.1">
    <property type="nucleotide sequence ID" value="NZ_CP009922.3"/>
</dbReference>
<dbReference type="EMBL" id="CP009922">
    <property type="protein sequence ID" value="AKG43185.1"/>
    <property type="molecule type" value="Genomic_DNA"/>
</dbReference>
<proteinExistence type="predicted"/>
<dbReference type="PANTHER" id="PTHR33133:SF1">
    <property type="entry name" value="EXPRESSED PROTEIN-RELATED"/>
    <property type="match status" value="1"/>
</dbReference>
<keyword evidence="2" id="KW-0812">Transmembrane</keyword>
<dbReference type="AlphaFoldDB" id="A0A0F7FT06"/>
<dbReference type="PATRIC" id="fig|408015.6.peg.1836"/>
<organism evidence="3 4">
    <name type="scientific">Streptomyces xiamenensis</name>
    <dbReference type="NCBI Taxonomy" id="408015"/>
    <lineage>
        <taxon>Bacteria</taxon>
        <taxon>Bacillati</taxon>
        <taxon>Actinomycetota</taxon>
        <taxon>Actinomycetes</taxon>
        <taxon>Kitasatosporales</taxon>
        <taxon>Streptomycetaceae</taxon>
        <taxon>Streptomyces</taxon>
    </lineage>
</organism>
<dbReference type="STRING" id="408015.SXIM_18010"/>
<dbReference type="InterPro" id="IPR055966">
    <property type="entry name" value="DUF7544"/>
</dbReference>
<evidence type="ECO:0000256" key="2">
    <source>
        <dbReference type="SAM" id="Phobius"/>
    </source>
</evidence>
<feature type="region of interest" description="Disordered" evidence="1">
    <location>
        <begin position="1"/>
        <end position="95"/>
    </location>
</feature>
<feature type="transmembrane region" description="Helical" evidence="2">
    <location>
        <begin position="128"/>
        <end position="151"/>
    </location>
</feature>
<dbReference type="HOGENOM" id="CLU_036814_1_1_11"/>
<dbReference type="PANTHER" id="PTHR33133">
    <property type="entry name" value="OS08G0107100 PROTEIN-RELATED"/>
    <property type="match status" value="1"/>
</dbReference>
<name>A0A0F7FT06_9ACTN</name>
<protein>
    <submittedName>
        <fullName evidence="3">Integral membrane protein</fullName>
    </submittedName>
</protein>
<evidence type="ECO:0000256" key="1">
    <source>
        <dbReference type="SAM" id="MobiDB-lite"/>
    </source>
</evidence>
<evidence type="ECO:0000313" key="3">
    <source>
        <dbReference type="EMBL" id="AKG43185.1"/>
    </source>
</evidence>
<feature type="compositionally biased region" description="Low complexity" evidence="1">
    <location>
        <begin position="75"/>
        <end position="85"/>
    </location>
</feature>
<sequence>MSDAPGWTSPGSQPPEHDPDTTTAPPAQPQPSQPQGWTAGPGVPPQGGSYGQPGYGQQPGSYPGQQPGGPGHHPGYGQQPPAGWGAPPPTWGPKEYAAKPGVIPLRPLGLGEILDGAVSTARAHWRTVLAISLGIAIVIQLLSGFAMKLWLSESSGIAALENNPDPTTEELRDGLLDLGAFSSVAGIAMLVGSVLATAMLTIVVSRAVLGRSVTLGEAWDDSRRQLGRLLGLTLLTGLIIVAAVCVPVLLGVLLGSPAVAILGMIAGIVLAVWLWVRLSLAAPALMLERQGVLTALRRSYKLVSNSWWRIFGIQLLITILITMVAGILEFPFTILAELAGSGSVDGFISGSLTDVTWTYLLISGIGGVLGSAITLPISAGVAALLYIDLRIRREALDLELARAAGITPHPGS</sequence>
<dbReference type="Proteomes" id="UP000034034">
    <property type="component" value="Chromosome"/>
</dbReference>